<proteinExistence type="predicted"/>
<evidence type="ECO:0000256" key="2">
    <source>
        <dbReference type="SAM" id="Phobius"/>
    </source>
</evidence>
<organism evidence="4 5">
    <name type="scientific">SAR86 cluster bacterium</name>
    <dbReference type="NCBI Taxonomy" id="2030880"/>
    <lineage>
        <taxon>Bacteria</taxon>
        <taxon>Pseudomonadati</taxon>
        <taxon>Pseudomonadota</taxon>
        <taxon>Gammaproteobacteria</taxon>
        <taxon>SAR86 cluster</taxon>
    </lineage>
</organism>
<reference evidence="5" key="1">
    <citation type="submission" date="2017-08" db="EMBL/GenBank/DDBJ databases">
        <title>A dynamic microbial community with high functional redundancy inhabits the cold, oxic subseafloor aquifer.</title>
        <authorList>
            <person name="Tully B.J."/>
            <person name="Wheat C.G."/>
            <person name="Glazer B.T."/>
            <person name="Huber J.A."/>
        </authorList>
    </citation>
    <scope>NUCLEOTIDE SEQUENCE [LARGE SCALE GENOMIC DNA]</scope>
</reference>
<evidence type="ECO:0000259" key="3">
    <source>
        <dbReference type="Pfam" id="PF05569"/>
    </source>
</evidence>
<keyword evidence="2" id="KW-0812">Transmembrane</keyword>
<dbReference type="InterPro" id="IPR052173">
    <property type="entry name" value="Beta-lactam_resp_regulator"/>
</dbReference>
<dbReference type="InterPro" id="IPR008756">
    <property type="entry name" value="Peptidase_M56"/>
</dbReference>
<keyword evidence="2" id="KW-0472">Membrane</keyword>
<dbReference type="CDD" id="cd07341">
    <property type="entry name" value="M56_BlaR1_MecR1_like"/>
    <property type="match status" value="1"/>
</dbReference>
<name>A0A2A4WXB3_9GAMM</name>
<dbReference type="Pfam" id="PF05569">
    <property type="entry name" value="Peptidase_M56"/>
    <property type="match status" value="1"/>
</dbReference>
<sequence>MVESVLAVDIGLHLLRFLFGSTILLSAALLLERWQWAQNFRFCAEAWKLAIFCSLLLLLPINIPFTPTYYFERVEDNSHADTRLENSAAAARRVISPSASNVLIQSRAELGSSKTLNMSSNNDYAHSQFSGPINLILQLIQQAPHANWIVSIWASISLIFLIRQLSGFVCQMRQLGRRHLLATTDRRHEALVLLRQDMDIDVTLKLTESSQIASPVVLIGNEICFPKWTSDLSQDELLSLLAHELSHIKERDLQTLFGLHLLTSLFFFQPLFFVAKHRLQNISEFLADATAKNQCGSTAVANALINCAEKVQSHKPYRWGFAMVGDTSRLKARIEKLLQENAAQNSITRSVCRGAAFSFICVSFLLAPSFKYEIATEKLSGETSMSAETDRIENPNSLNPTEMGLAAESLEASVELQAHQGTHDDKLLQASVELTAVASVKLKAAAPVIYPELKSSKTEFFIGEIQDTLREDQGQHPIEKSVTLARSSTQGLTEDAENAAAPERSDDVERSYEMEKPGNGISQYVPVSTGIEQRLLGLNDSTVDSKADESKAAIRFAQLFAPTYEGSEPNSENSIEQETNNSAEVQVIGGGEIFYIEDFSRSELRAEIKKIQREYYRVHNANVKKDDFKFFCGDFLPTGTHIKRHYCEPGFQHKLRSASLFDFPKARRSGYEELANVMNSLLQENRYFRELHYLLQVLKERQQELAWG</sequence>
<evidence type="ECO:0000256" key="1">
    <source>
        <dbReference type="SAM" id="MobiDB-lite"/>
    </source>
</evidence>
<dbReference type="Proteomes" id="UP000218767">
    <property type="component" value="Unassembled WGS sequence"/>
</dbReference>
<protein>
    <recommendedName>
        <fullName evidence="3">Peptidase M56 domain-containing protein</fullName>
    </recommendedName>
</protein>
<feature type="region of interest" description="Disordered" evidence="1">
    <location>
        <begin position="486"/>
        <end position="510"/>
    </location>
</feature>
<feature type="domain" description="Peptidase M56" evidence="3">
    <location>
        <begin position="109"/>
        <end position="336"/>
    </location>
</feature>
<dbReference type="EMBL" id="NVUL01000086">
    <property type="protein sequence ID" value="PCI74973.1"/>
    <property type="molecule type" value="Genomic_DNA"/>
</dbReference>
<dbReference type="PANTHER" id="PTHR34978:SF3">
    <property type="entry name" value="SLR0241 PROTEIN"/>
    <property type="match status" value="1"/>
</dbReference>
<accession>A0A2A4WXB3</accession>
<evidence type="ECO:0000313" key="5">
    <source>
        <dbReference type="Proteomes" id="UP000218767"/>
    </source>
</evidence>
<feature type="transmembrane region" description="Helical" evidence="2">
    <location>
        <begin position="14"/>
        <end position="34"/>
    </location>
</feature>
<feature type="transmembrane region" description="Helical" evidence="2">
    <location>
        <begin position="46"/>
        <end position="65"/>
    </location>
</feature>
<dbReference type="PANTHER" id="PTHR34978">
    <property type="entry name" value="POSSIBLE SENSOR-TRANSDUCER PROTEIN BLAR"/>
    <property type="match status" value="1"/>
</dbReference>
<feature type="transmembrane region" description="Helical" evidence="2">
    <location>
        <begin position="256"/>
        <end position="275"/>
    </location>
</feature>
<evidence type="ECO:0000313" key="4">
    <source>
        <dbReference type="EMBL" id="PCI74973.1"/>
    </source>
</evidence>
<dbReference type="AlphaFoldDB" id="A0A2A4WXB3"/>
<gene>
    <name evidence="4" type="ORF">COB20_13920</name>
</gene>
<feature type="transmembrane region" description="Helical" evidence="2">
    <location>
        <begin position="148"/>
        <end position="170"/>
    </location>
</feature>
<keyword evidence="2" id="KW-1133">Transmembrane helix</keyword>
<comment type="caution">
    <text evidence="4">The sequence shown here is derived from an EMBL/GenBank/DDBJ whole genome shotgun (WGS) entry which is preliminary data.</text>
</comment>